<accession>A0A6I3SHX6</accession>
<evidence type="ECO:0000313" key="1">
    <source>
        <dbReference type="EMBL" id="MTV48448.1"/>
    </source>
</evidence>
<gene>
    <name evidence="1" type="primary">yabG</name>
    <name evidence="1" type="ORF">GJ688_05550</name>
</gene>
<keyword evidence="2" id="KW-1185">Reference proteome</keyword>
<organism evidence="1 2">
    <name type="scientific">Heliobacterium mobile</name>
    <name type="common">Heliobacillus mobilis</name>
    <dbReference type="NCBI Taxonomy" id="28064"/>
    <lineage>
        <taxon>Bacteria</taxon>
        <taxon>Bacillati</taxon>
        <taxon>Bacillota</taxon>
        <taxon>Clostridia</taxon>
        <taxon>Eubacteriales</taxon>
        <taxon>Heliobacteriaceae</taxon>
        <taxon>Heliobacterium</taxon>
    </lineage>
</organism>
<evidence type="ECO:0000313" key="2">
    <source>
        <dbReference type="Proteomes" id="UP000430670"/>
    </source>
</evidence>
<dbReference type="Pfam" id="PF05582">
    <property type="entry name" value="Peptidase_U57"/>
    <property type="match status" value="1"/>
</dbReference>
<dbReference type="Proteomes" id="UP000430670">
    <property type="component" value="Unassembled WGS sequence"/>
</dbReference>
<protein>
    <submittedName>
        <fullName evidence="1">Sporulation peptidase YabG</fullName>
    </submittedName>
</protein>
<name>A0A6I3SHX6_HELMO</name>
<sequence length="289" mass="32741">MEDLRIGTIVTRNSYGNDIFFRIMEIWPGDEEPEVRLQGLDMRLEADAPVSDLEIPPLLEVFRYKQRVVVQNYKRIGRLVDRRQKRTLPLADDPAGDQQRKLACQRPGSVLHIDGNEEYLEICMDTYRQLNIKAQGFHHSEKEFPNVVCRYLEKYSADILVITGHDSLLKSGGKPELIESYRNSRYFVQAVEAARKLIPSPDELVIFAGACQSNFEAILSAGANYASSPERVMIHALDPVLIVEKLAYTPVHEYVELEEAIANTITGPEGIGGIKTRGCFRWGDANQVY</sequence>
<dbReference type="AlphaFoldDB" id="A0A6I3SHX6"/>
<reference evidence="1 2" key="1">
    <citation type="submission" date="2019-11" db="EMBL/GenBank/DDBJ databases">
        <title>Whole-genome sequence of a the green, strictly anaerobic photosynthetic bacterium Heliobacillus mobilis DSM 6151.</title>
        <authorList>
            <person name="Kyndt J.A."/>
            <person name="Meyer T.E."/>
        </authorList>
    </citation>
    <scope>NUCLEOTIDE SEQUENCE [LARGE SCALE GENOMIC DNA]</scope>
    <source>
        <strain evidence="1 2">DSM 6151</strain>
    </source>
</reference>
<dbReference type="OrthoDB" id="9785306at2"/>
<proteinExistence type="predicted"/>
<dbReference type="PIRSF" id="PIRSF011575">
    <property type="entry name" value="YabG"/>
    <property type="match status" value="1"/>
</dbReference>
<dbReference type="EMBL" id="WNKU01000004">
    <property type="protein sequence ID" value="MTV48448.1"/>
    <property type="molecule type" value="Genomic_DNA"/>
</dbReference>
<dbReference type="RefSeq" id="WP_155475551.1">
    <property type="nucleotide sequence ID" value="NZ_WNKU01000004.1"/>
</dbReference>
<dbReference type="InterPro" id="IPR008764">
    <property type="entry name" value="Peptidase_U57"/>
</dbReference>
<dbReference type="NCBIfam" id="TIGR02855">
    <property type="entry name" value="spore_yabG"/>
    <property type="match status" value="1"/>
</dbReference>
<comment type="caution">
    <text evidence="1">The sequence shown here is derived from an EMBL/GenBank/DDBJ whole genome shotgun (WGS) entry which is preliminary data.</text>
</comment>